<keyword evidence="1" id="KW-0472">Membrane</keyword>
<evidence type="ECO:0000313" key="3">
    <source>
        <dbReference type="RefSeq" id="XP_030532138.1"/>
    </source>
</evidence>
<sequence length="495" mass="57741">MAAVHDKKELLGWYLITLKLRETVESRLLEKSTCGAEIITDYEPRPPESEWVISIKEKLEQGRQDNVPVSGAKLSIYRFPHYLKDGHDEDWVPQIVSLGPYHHGDERLRHMERHKWRCLHRILERSHQEIGCYLDSVKKVEGRARACYEGTISMSSDEFVEMMVLDGCFVIELFRGFDEGFEELGYPRDDPVFSIRRSMLEIQRDMIMLENQIPLFILDRLFGLQLGDPNQKRGVAKLAIQFFDPPMWKGKIFGEYVGKRLGFDPLFDHGRVHCLDVLWRSLQFLGPNQSTTKQWSKSREQLTPCLTELREAGVKIRRNYFRCWGDIKFEDGILRIPQLVIHEGTRSLFLNLIALEQSHLDCSSNVTSFVIFMHNLINSPEDVRYLREHSIIDHCLGSDAEVADLFKRLCQEVALDFEGSFLSRLSNQVYRHYLCKELSFRDALAQKWNSWRAVLKNKYFDNPWSIISIVAAFVLLVLTFIQALYAVYGYYRVGS</sequence>
<protein>
    <submittedName>
        <fullName evidence="3">UPF0481 protein At3g47200-like</fullName>
    </submittedName>
</protein>
<keyword evidence="2" id="KW-1185">Reference proteome</keyword>
<keyword evidence="1" id="KW-0812">Transmembrane</keyword>
<feature type="transmembrane region" description="Helical" evidence="1">
    <location>
        <begin position="464"/>
        <end position="491"/>
    </location>
</feature>
<evidence type="ECO:0000256" key="1">
    <source>
        <dbReference type="SAM" id="Phobius"/>
    </source>
</evidence>
<organism evidence="2 3">
    <name type="scientific">Rhodamnia argentea</name>
    <dbReference type="NCBI Taxonomy" id="178133"/>
    <lineage>
        <taxon>Eukaryota</taxon>
        <taxon>Viridiplantae</taxon>
        <taxon>Streptophyta</taxon>
        <taxon>Embryophyta</taxon>
        <taxon>Tracheophyta</taxon>
        <taxon>Spermatophyta</taxon>
        <taxon>Magnoliopsida</taxon>
        <taxon>eudicotyledons</taxon>
        <taxon>Gunneridae</taxon>
        <taxon>Pentapetalae</taxon>
        <taxon>rosids</taxon>
        <taxon>malvids</taxon>
        <taxon>Myrtales</taxon>
        <taxon>Myrtaceae</taxon>
        <taxon>Myrtoideae</taxon>
        <taxon>Myrteae</taxon>
        <taxon>Australasian group</taxon>
        <taxon>Rhodamnia</taxon>
    </lineage>
</organism>
<gene>
    <name evidence="3" type="primary">LOC115742153</name>
</gene>
<name>A0A8B8PDL9_9MYRT</name>
<proteinExistence type="predicted"/>
<dbReference type="PANTHER" id="PTHR31170:SF25">
    <property type="entry name" value="BNAA09G04570D PROTEIN"/>
    <property type="match status" value="1"/>
</dbReference>
<keyword evidence="1" id="KW-1133">Transmembrane helix</keyword>
<accession>A0A8B8PDL9</accession>
<reference evidence="3" key="1">
    <citation type="submission" date="2025-08" db="UniProtKB">
        <authorList>
            <consortium name="RefSeq"/>
        </authorList>
    </citation>
    <scope>IDENTIFICATION</scope>
    <source>
        <tissue evidence="3">Leaf</tissue>
    </source>
</reference>
<dbReference type="KEGG" id="rarg:115742153"/>
<dbReference type="InterPro" id="IPR004158">
    <property type="entry name" value="DUF247_pln"/>
</dbReference>
<dbReference type="AlphaFoldDB" id="A0A8B8PDL9"/>
<dbReference type="PANTHER" id="PTHR31170">
    <property type="entry name" value="BNAC04G53230D PROTEIN"/>
    <property type="match status" value="1"/>
</dbReference>
<dbReference type="GeneID" id="115742153"/>
<evidence type="ECO:0000313" key="2">
    <source>
        <dbReference type="Proteomes" id="UP000827889"/>
    </source>
</evidence>
<dbReference type="RefSeq" id="XP_030532138.1">
    <property type="nucleotide sequence ID" value="XM_030676278.2"/>
</dbReference>
<dbReference type="OrthoDB" id="1674863at2759"/>
<dbReference type="Pfam" id="PF03140">
    <property type="entry name" value="DUF247"/>
    <property type="match status" value="1"/>
</dbReference>
<dbReference type="Proteomes" id="UP000827889">
    <property type="component" value="Chromosome 11"/>
</dbReference>